<evidence type="ECO:0000256" key="1">
    <source>
        <dbReference type="ARBA" id="ARBA00023015"/>
    </source>
</evidence>
<evidence type="ECO:0000259" key="4">
    <source>
        <dbReference type="PROSITE" id="PS51000"/>
    </source>
</evidence>
<keyword evidence="6" id="KW-1185">Reference proteome</keyword>
<dbReference type="InterPro" id="IPR037171">
    <property type="entry name" value="NagB/RpiA_transferase-like"/>
</dbReference>
<dbReference type="PROSITE" id="PS00894">
    <property type="entry name" value="HTH_DEOR_1"/>
    <property type="match status" value="1"/>
</dbReference>
<keyword evidence="1" id="KW-0805">Transcription regulation</keyword>
<dbReference type="SUPFAM" id="SSF100950">
    <property type="entry name" value="NagB/RpiA/CoA transferase-like"/>
    <property type="match status" value="1"/>
</dbReference>
<dbReference type="InterPro" id="IPR036390">
    <property type="entry name" value="WH_DNA-bd_sf"/>
</dbReference>
<dbReference type="InterPro" id="IPR014036">
    <property type="entry name" value="DeoR-like_C"/>
</dbReference>
<accession>A0ABR8PRL1</accession>
<dbReference type="PROSITE" id="PS51000">
    <property type="entry name" value="HTH_DEOR_2"/>
    <property type="match status" value="1"/>
</dbReference>
<dbReference type="InterPro" id="IPR001034">
    <property type="entry name" value="DeoR_HTH"/>
</dbReference>
<protein>
    <submittedName>
        <fullName evidence="5">DeoR/GlpR transcriptional regulator</fullName>
    </submittedName>
</protein>
<dbReference type="InterPro" id="IPR050313">
    <property type="entry name" value="Carb_Metab_HTH_regulators"/>
</dbReference>
<dbReference type="RefSeq" id="WP_143316707.1">
    <property type="nucleotide sequence ID" value="NZ_JACSRA010000006.1"/>
</dbReference>
<dbReference type="SMART" id="SM00420">
    <property type="entry name" value="HTH_DEOR"/>
    <property type="match status" value="1"/>
</dbReference>
<dbReference type="PRINTS" id="PR00037">
    <property type="entry name" value="HTHLACR"/>
</dbReference>
<dbReference type="Gene3D" id="3.40.50.1360">
    <property type="match status" value="1"/>
</dbReference>
<dbReference type="SUPFAM" id="SSF46785">
    <property type="entry name" value="Winged helix' DNA-binding domain"/>
    <property type="match status" value="1"/>
</dbReference>
<dbReference type="InterPro" id="IPR018356">
    <property type="entry name" value="Tscrpt_reg_HTH_DeoR_CS"/>
</dbReference>
<dbReference type="PANTHER" id="PTHR30363:SF44">
    <property type="entry name" value="AGA OPERON TRANSCRIPTIONAL REPRESSOR-RELATED"/>
    <property type="match status" value="1"/>
</dbReference>
<reference evidence="5 6" key="1">
    <citation type="submission" date="2020-08" db="EMBL/GenBank/DDBJ databases">
        <title>A Genomic Blueprint of the Chicken Gut Microbiome.</title>
        <authorList>
            <person name="Gilroy R."/>
            <person name="Ravi A."/>
            <person name="Getino M."/>
            <person name="Pursley I."/>
            <person name="Horton D.L."/>
            <person name="Alikhan N.-F."/>
            <person name="Baker D."/>
            <person name="Gharbi K."/>
            <person name="Hall N."/>
            <person name="Watson M."/>
            <person name="Adriaenssens E.M."/>
            <person name="Foster-Nyarko E."/>
            <person name="Jarju S."/>
            <person name="Secka A."/>
            <person name="Antonio M."/>
            <person name="Oren A."/>
            <person name="Chaudhuri R."/>
            <person name="La Ragione R.M."/>
            <person name="Hildebrand F."/>
            <person name="Pallen M.J."/>
        </authorList>
    </citation>
    <scope>NUCLEOTIDE SEQUENCE [LARGE SCALE GENOMIC DNA]</scope>
    <source>
        <strain evidence="5 6">Sa3CVN1</strain>
    </source>
</reference>
<dbReference type="PANTHER" id="PTHR30363">
    <property type="entry name" value="HTH-TYPE TRANSCRIPTIONAL REGULATOR SRLR-RELATED"/>
    <property type="match status" value="1"/>
</dbReference>
<keyword evidence="3" id="KW-0804">Transcription</keyword>
<sequence length="263" mass="28870">MKNSNSLVSKRQQLILQYLKDNETVKIDDLSKKLGVSPITIRRDLQLFEQNGIVEKFYGGAKLISKELDDDPSFNHSTEEYLSLKHSIAKRAAELIEDGDIIFINSSSTALLILEYLEDKHVTVVTNNGKALQISTSPNIDLILTGGEVSRKKLCMVGDYAAQLISKISADKCFLGVSGISANLGISTCVLQETTINSMMLKKCTGSTIILADNSKVGKNHNFLVGEINRISYLVTDSNADEKEIKQIKDKGIKVLTVNASSE</sequence>
<evidence type="ECO:0000313" key="5">
    <source>
        <dbReference type="EMBL" id="MBD7910816.1"/>
    </source>
</evidence>
<dbReference type="EMBL" id="JACSRA010000006">
    <property type="protein sequence ID" value="MBD7910816.1"/>
    <property type="molecule type" value="Genomic_DNA"/>
</dbReference>
<evidence type="ECO:0000313" key="6">
    <source>
        <dbReference type="Proteomes" id="UP000627781"/>
    </source>
</evidence>
<evidence type="ECO:0000256" key="3">
    <source>
        <dbReference type="ARBA" id="ARBA00023163"/>
    </source>
</evidence>
<feature type="domain" description="HTH deoR-type" evidence="4">
    <location>
        <begin position="8"/>
        <end position="63"/>
    </location>
</feature>
<organism evidence="5 6">
    <name type="scientific">Clostridium cibarium</name>
    <dbReference type="NCBI Taxonomy" id="2762247"/>
    <lineage>
        <taxon>Bacteria</taxon>
        <taxon>Bacillati</taxon>
        <taxon>Bacillota</taxon>
        <taxon>Clostridia</taxon>
        <taxon>Eubacteriales</taxon>
        <taxon>Clostridiaceae</taxon>
        <taxon>Clostridium</taxon>
    </lineage>
</organism>
<name>A0ABR8PRL1_9CLOT</name>
<dbReference type="InterPro" id="IPR036388">
    <property type="entry name" value="WH-like_DNA-bd_sf"/>
</dbReference>
<dbReference type="SMART" id="SM01134">
    <property type="entry name" value="DeoRC"/>
    <property type="match status" value="1"/>
</dbReference>
<gene>
    <name evidence="5" type="ORF">H9661_05520</name>
</gene>
<dbReference type="Pfam" id="PF00455">
    <property type="entry name" value="DeoRC"/>
    <property type="match status" value="1"/>
</dbReference>
<dbReference type="Gene3D" id="1.10.10.10">
    <property type="entry name" value="Winged helix-like DNA-binding domain superfamily/Winged helix DNA-binding domain"/>
    <property type="match status" value="1"/>
</dbReference>
<keyword evidence="2" id="KW-0238">DNA-binding</keyword>
<evidence type="ECO:0000256" key="2">
    <source>
        <dbReference type="ARBA" id="ARBA00023125"/>
    </source>
</evidence>
<proteinExistence type="predicted"/>
<dbReference type="Proteomes" id="UP000627781">
    <property type="component" value="Unassembled WGS sequence"/>
</dbReference>
<dbReference type="Pfam" id="PF08220">
    <property type="entry name" value="HTH_DeoR"/>
    <property type="match status" value="1"/>
</dbReference>
<comment type="caution">
    <text evidence="5">The sequence shown here is derived from an EMBL/GenBank/DDBJ whole genome shotgun (WGS) entry which is preliminary data.</text>
</comment>